<organism evidence="4 5">
    <name type="scientific">Entomomonas asaccharolytica</name>
    <dbReference type="NCBI Taxonomy" id="2785331"/>
    <lineage>
        <taxon>Bacteria</taxon>
        <taxon>Pseudomonadati</taxon>
        <taxon>Pseudomonadota</taxon>
        <taxon>Gammaproteobacteria</taxon>
        <taxon>Pseudomonadales</taxon>
        <taxon>Pseudomonadaceae</taxon>
        <taxon>Entomomonas</taxon>
    </lineage>
</organism>
<keyword evidence="2" id="KW-0012">Acyltransferase</keyword>
<accession>A0A974NFE8</accession>
<dbReference type="EMBL" id="CP067393">
    <property type="protein sequence ID" value="QQP85570.1"/>
    <property type="molecule type" value="Genomic_DNA"/>
</dbReference>
<dbReference type="InterPro" id="IPR000182">
    <property type="entry name" value="GNAT_dom"/>
</dbReference>
<keyword evidence="5" id="KW-1185">Reference proteome</keyword>
<protein>
    <submittedName>
        <fullName evidence="4">GNAT family N-acetyltransferase</fullName>
    </submittedName>
</protein>
<dbReference type="Pfam" id="PF00583">
    <property type="entry name" value="Acetyltransf_1"/>
    <property type="match status" value="1"/>
</dbReference>
<dbReference type="RefSeq" id="WP_201092346.1">
    <property type="nucleotide sequence ID" value="NZ_CP067393.1"/>
</dbReference>
<gene>
    <name evidence="4" type="ORF">JHT90_14555</name>
</gene>
<proteinExistence type="predicted"/>
<sequence length="199" mass="22481">MLNIGYHNLAAGTIAAVVTTLEMKSPPPLRTEQNISEWKLEHWLQPDLKSYQALYRRIGEEWLWSSRLLMADATLSEIINDPKVEVYVLITPSGTGLLELDFRINNECELAFFGISSELIGTGAGRWLMSRALELAWSRPINRFWVHTCTLDHPNALSFYQRSGFIPISRQIEVMADPRLTGVLPKTAAPQIPCLTNKS</sequence>
<dbReference type="CDD" id="cd04301">
    <property type="entry name" value="NAT_SF"/>
    <property type="match status" value="1"/>
</dbReference>
<feature type="domain" description="N-acetyltransferase" evidence="3">
    <location>
        <begin position="41"/>
        <end position="190"/>
    </location>
</feature>
<dbReference type="GO" id="GO:0016747">
    <property type="term" value="F:acyltransferase activity, transferring groups other than amino-acyl groups"/>
    <property type="evidence" value="ECO:0007669"/>
    <property type="project" value="InterPro"/>
</dbReference>
<dbReference type="PROSITE" id="PS51186">
    <property type="entry name" value="GNAT"/>
    <property type="match status" value="1"/>
</dbReference>
<dbReference type="PANTHER" id="PTHR43800:SF1">
    <property type="entry name" value="PEPTIDYL-LYSINE N-ACETYLTRANSFERASE YJAB"/>
    <property type="match status" value="1"/>
</dbReference>
<keyword evidence="1" id="KW-0808">Transferase</keyword>
<dbReference type="SUPFAM" id="SSF55729">
    <property type="entry name" value="Acyl-CoA N-acyltransferases (Nat)"/>
    <property type="match status" value="1"/>
</dbReference>
<evidence type="ECO:0000256" key="1">
    <source>
        <dbReference type="ARBA" id="ARBA00022679"/>
    </source>
</evidence>
<dbReference type="PANTHER" id="PTHR43800">
    <property type="entry name" value="PEPTIDYL-LYSINE N-ACETYLTRANSFERASE YJAB"/>
    <property type="match status" value="1"/>
</dbReference>
<dbReference type="Proteomes" id="UP000595278">
    <property type="component" value="Chromosome"/>
</dbReference>
<name>A0A974NFE8_9GAMM</name>
<dbReference type="InterPro" id="IPR016181">
    <property type="entry name" value="Acyl_CoA_acyltransferase"/>
</dbReference>
<reference evidence="4 5" key="1">
    <citation type="submission" date="2021-01" db="EMBL/GenBank/DDBJ databases">
        <title>Entomomonas sp. F2A isolated from a house cricket (Acheta domesticus).</title>
        <authorList>
            <person name="Spergser J."/>
            <person name="Busse H.-J."/>
        </authorList>
    </citation>
    <scope>NUCLEOTIDE SEQUENCE [LARGE SCALE GENOMIC DNA]</scope>
    <source>
        <strain evidence="4 5">F2A</strain>
    </source>
</reference>
<dbReference type="Gene3D" id="3.40.630.30">
    <property type="match status" value="1"/>
</dbReference>
<evidence type="ECO:0000256" key="2">
    <source>
        <dbReference type="ARBA" id="ARBA00023315"/>
    </source>
</evidence>
<dbReference type="KEGG" id="eaz:JHT90_14555"/>
<evidence type="ECO:0000313" key="5">
    <source>
        <dbReference type="Proteomes" id="UP000595278"/>
    </source>
</evidence>
<evidence type="ECO:0000259" key="3">
    <source>
        <dbReference type="PROSITE" id="PS51186"/>
    </source>
</evidence>
<dbReference type="AlphaFoldDB" id="A0A974NFE8"/>
<evidence type="ECO:0000313" key="4">
    <source>
        <dbReference type="EMBL" id="QQP85570.1"/>
    </source>
</evidence>